<evidence type="ECO:0000313" key="1">
    <source>
        <dbReference type="EMBL" id="PDW01462.1"/>
    </source>
</evidence>
<evidence type="ECO:0000313" key="2">
    <source>
        <dbReference type="Proteomes" id="UP000220527"/>
    </source>
</evidence>
<dbReference type="Proteomes" id="UP000220527">
    <property type="component" value="Unassembled WGS sequence"/>
</dbReference>
<organism evidence="1 2">
    <name type="scientific">Candidatus Viridilinea mediisalina</name>
    <dbReference type="NCBI Taxonomy" id="2024553"/>
    <lineage>
        <taxon>Bacteria</taxon>
        <taxon>Bacillati</taxon>
        <taxon>Chloroflexota</taxon>
        <taxon>Chloroflexia</taxon>
        <taxon>Chloroflexales</taxon>
        <taxon>Chloroflexineae</taxon>
        <taxon>Oscillochloridaceae</taxon>
        <taxon>Candidatus Viridilinea</taxon>
    </lineage>
</organism>
<dbReference type="AlphaFoldDB" id="A0A2A6REM7"/>
<keyword evidence="2" id="KW-1185">Reference proteome</keyword>
<reference evidence="2" key="1">
    <citation type="submission" date="2017-08" db="EMBL/GenBank/DDBJ databases">
        <authorList>
            <person name="Grouzdev D.S."/>
            <person name="Gaisin V.A."/>
            <person name="Rysina M.S."/>
            <person name="Gorlenko V.M."/>
        </authorList>
    </citation>
    <scope>NUCLEOTIDE SEQUENCE [LARGE SCALE GENOMIC DNA]</scope>
    <source>
        <strain evidence="2">Kir15-3F</strain>
    </source>
</reference>
<sequence>MNEPAYPFNLWHDPWIRVTRLDGQSATLSIAETLAQAARLAALADPSPLVVGGSHRLLVAILQALYAPPDLGALAELLERGQFAERELDAFGKEYGPRFALFHPTTPFMQTGDVPLDGWQKPAKGQKHAWGEAKPITYLCPEVPTATNRTLYHHVRDEDHLFCPACCARGLITIPAFVMSGGSGNRPSINGEPPIYIFPVGHTLFYSLACSLVTLGFIPSTADPDRAEYTAWNQHNVIGKSQEVSAVGYLESLTFPARRIRLYPQVKATRCTHCGQQTPISVSSMLFEMGHWLSKSGPVWDDPFVALRKPRGKDKADGEPRPVRLEAGKALWREYSTLLLGKPDKSVLRPKVLQQLGKLIDDYGVLQDNDILRFRCTSIRNPPGKAIVDEWLDEALDAPPALLNDDAAAYLIEQALKQADEVRFVLESSFDHHFRPARDRGGQKAELARFKTVRARMTTNYWAALAPRFRQFIYNLSDEAQREEVEREWINHLIREGLQQFQAAAEQAGSQSEALRARVEADAEARRRLYGKRKEWLGE</sequence>
<dbReference type="Pfam" id="PF09481">
    <property type="entry name" value="CRISPR_Cse1"/>
    <property type="match status" value="1"/>
</dbReference>
<dbReference type="Gene3D" id="1.10.132.100">
    <property type="match status" value="1"/>
</dbReference>
<dbReference type="OrthoDB" id="3187690at2"/>
<dbReference type="NCBIfam" id="TIGR02547">
    <property type="entry name" value="casA_cse1"/>
    <property type="match status" value="1"/>
</dbReference>
<gene>
    <name evidence="1" type="primary">casA</name>
    <name evidence="1" type="ORF">CJ255_19050</name>
</gene>
<dbReference type="RefSeq" id="WP_097645679.1">
    <property type="nucleotide sequence ID" value="NZ_NQWI01000138.1"/>
</dbReference>
<dbReference type="InterPro" id="IPR013381">
    <property type="entry name" value="CRISPR-assoc_prot_Cse1"/>
</dbReference>
<proteinExistence type="predicted"/>
<comment type="caution">
    <text evidence="1">The sequence shown here is derived from an EMBL/GenBank/DDBJ whole genome shotgun (WGS) entry which is preliminary data.</text>
</comment>
<name>A0A2A6REM7_9CHLR</name>
<accession>A0A2A6REM7</accession>
<dbReference type="EMBL" id="NQWI01000138">
    <property type="protein sequence ID" value="PDW01462.1"/>
    <property type="molecule type" value="Genomic_DNA"/>
</dbReference>
<protein>
    <submittedName>
        <fullName evidence="1">Type I-E CRISPR-associated protein Cse1/CasA</fullName>
    </submittedName>
</protein>